<dbReference type="OrthoDB" id="2504919at2759"/>
<organism evidence="2 3">
    <name type="scientific">Colletotrichum sublineola</name>
    <name type="common">Sorghum anthracnose fungus</name>
    <dbReference type="NCBI Taxonomy" id="1173701"/>
    <lineage>
        <taxon>Eukaryota</taxon>
        <taxon>Fungi</taxon>
        <taxon>Dikarya</taxon>
        <taxon>Ascomycota</taxon>
        <taxon>Pezizomycotina</taxon>
        <taxon>Sordariomycetes</taxon>
        <taxon>Hypocreomycetidae</taxon>
        <taxon>Glomerellales</taxon>
        <taxon>Glomerellaceae</taxon>
        <taxon>Colletotrichum</taxon>
        <taxon>Colletotrichum graminicola species complex</taxon>
    </lineage>
</organism>
<dbReference type="InterPro" id="IPR052895">
    <property type="entry name" value="HetReg/Transcr_Mod"/>
</dbReference>
<evidence type="ECO:0000313" key="3">
    <source>
        <dbReference type="Proteomes" id="UP000027238"/>
    </source>
</evidence>
<dbReference type="Pfam" id="PF06985">
    <property type="entry name" value="HET"/>
    <property type="match status" value="1"/>
</dbReference>
<feature type="domain" description="Heterokaryon incompatibility" evidence="1">
    <location>
        <begin position="54"/>
        <end position="189"/>
    </location>
</feature>
<dbReference type="PANTHER" id="PTHR24148:SF64">
    <property type="entry name" value="HETEROKARYON INCOMPATIBILITY DOMAIN-CONTAINING PROTEIN"/>
    <property type="match status" value="1"/>
</dbReference>
<evidence type="ECO:0000313" key="2">
    <source>
        <dbReference type="EMBL" id="KDN70261.1"/>
    </source>
</evidence>
<gene>
    <name evidence="2" type="ORF">CSUB01_08955</name>
</gene>
<name>A0A066XWX0_COLSU</name>
<comment type="caution">
    <text evidence="2">The sequence shown here is derived from an EMBL/GenBank/DDBJ whole genome shotgun (WGS) entry which is preliminary data.</text>
</comment>
<dbReference type="InterPro" id="IPR010730">
    <property type="entry name" value="HET"/>
</dbReference>
<dbReference type="HOGENOM" id="CLU_004184_3_0_1"/>
<dbReference type="Proteomes" id="UP000027238">
    <property type="component" value="Unassembled WGS sequence"/>
</dbReference>
<keyword evidence="3" id="KW-1185">Reference proteome</keyword>
<dbReference type="OMA" id="WIFQELI"/>
<dbReference type="AlphaFoldDB" id="A0A066XWX0"/>
<dbReference type="EMBL" id="JMSE01000371">
    <property type="protein sequence ID" value="KDN70261.1"/>
    <property type="molecule type" value="Genomic_DNA"/>
</dbReference>
<sequence length="641" mass="71754">MSAYPPSHRYEPLLSPDAFRLLLLDPSPSRTAELRGSLLNTTLAACDYDLIDPYTALSYVWGAPEKPCRIYLDGHHGNPVAITRSLDDALRDLRDATRVRRLWADALCIDQLNVTERNLQVSLMGRIYPTAHSTVIHLGHLTPDVSGVFAAPGESTLGASDDHFGGIVDETRRSLLGKSWFRRVWVLQELVLSKDPWVQCGDKRIRWNDFCRYCLGTGAGNSQRLHDGDAALRVLSDMNFARANNARLPLHRAIQARRGLGATDPRDFVYATFGIISDLHVVNRYLQVDYSMSLAETFGKVARYMFDQLGIEKTMALIDIESTHSVASLEGCRRLARDRTPSWAPDWTRNASHTIPMYKDTHLNHMRLKGIHHVFTDGDLPLVLGHIGYQVDTIESLYSMPFSDRSSYLTVEYVQAKTDLRNLYKSAYVSGDKFGSHRHVPLKGREAEHQMLCNIVGGIWTRFFEDHAEKIAEHISFVKSFARWTSAQATTKREFIGSGTRGLIKLLYKFFEAPKGRSVLDGRCLVITRSGNLGVAPCSARPGDHVVYLAGSETAVVLREANGLGKGDIERALLQKLRQSGCGAVSVADRNGENELWRIPEQADVLISHFDVVGEGYLDDYTGWSLKDPPKASEMRLFALH</sequence>
<dbReference type="PANTHER" id="PTHR24148">
    <property type="entry name" value="ANKYRIN REPEAT DOMAIN-CONTAINING PROTEIN 39 HOMOLOG-RELATED"/>
    <property type="match status" value="1"/>
</dbReference>
<proteinExistence type="predicted"/>
<evidence type="ECO:0000259" key="1">
    <source>
        <dbReference type="Pfam" id="PF06985"/>
    </source>
</evidence>
<protein>
    <submittedName>
        <fullName evidence="2">Putative HET domain-containing protein</fullName>
    </submittedName>
</protein>
<accession>A0A066XWX0</accession>
<dbReference type="STRING" id="1173701.A0A066XWX0"/>
<dbReference type="eggNOG" id="ENOG502RQTC">
    <property type="taxonomic scope" value="Eukaryota"/>
</dbReference>
<reference evidence="3" key="1">
    <citation type="journal article" date="2014" name="Genome Announc.">
        <title>Draft genome sequence of Colletotrichum sublineola, a destructive pathogen of cultivated sorghum.</title>
        <authorList>
            <person name="Baroncelli R."/>
            <person name="Sanz-Martin J.M."/>
            <person name="Rech G.E."/>
            <person name="Sukno S.A."/>
            <person name="Thon M.R."/>
        </authorList>
    </citation>
    <scope>NUCLEOTIDE SEQUENCE [LARGE SCALE GENOMIC DNA]</scope>
    <source>
        <strain evidence="3">TX430BB</strain>
    </source>
</reference>